<proteinExistence type="predicted"/>
<protein>
    <submittedName>
        <fullName evidence="1">Uncharacterized protein</fullName>
    </submittedName>
</protein>
<dbReference type="Proteomes" id="UP001589858">
    <property type="component" value="Unassembled WGS sequence"/>
</dbReference>
<dbReference type="Pfam" id="PF14350">
    <property type="entry name" value="Beta_protein"/>
    <property type="match status" value="1"/>
</dbReference>
<dbReference type="RefSeq" id="WP_379489390.1">
    <property type="nucleotide sequence ID" value="NZ_JBHLTM010000065.1"/>
</dbReference>
<comment type="caution">
    <text evidence="1">The sequence shown here is derived from an EMBL/GenBank/DDBJ whole genome shotgun (WGS) entry which is preliminary data.</text>
</comment>
<organism evidence="1 2">
    <name type="scientific">Novosphingobium clariflavum</name>
    <dbReference type="NCBI Taxonomy" id="2029884"/>
    <lineage>
        <taxon>Bacteria</taxon>
        <taxon>Pseudomonadati</taxon>
        <taxon>Pseudomonadota</taxon>
        <taxon>Alphaproteobacteria</taxon>
        <taxon>Sphingomonadales</taxon>
        <taxon>Sphingomonadaceae</taxon>
        <taxon>Novosphingobium</taxon>
    </lineage>
</organism>
<evidence type="ECO:0000313" key="2">
    <source>
        <dbReference type="Proteomes" id="UP001589858"/>
    </source>
</evidence>
<gene>
    <name evidence="1" type="ORF">ACFFF8_17315</name>
</gene>
<name>A0ABV6SE53_9SPHN</name>
<dbReference type="InterPro" id="IPR025683">
    <property type="entry name" value="Protein_beta"/>
</dbReference>
<keyword evidence="2" id="KW-1185">Reference proteome</keyword>
<sequence length="270" mass="29642">MPITPNDYMPVLKWRQGEYQGLMRLSDSVKDRTVPLIEVTPPDFDFELQKPTKTIDEHLCNFAKRFDDKWGKRRALLDCSLLPASMRMGDFRHPLQFLGEEIASTGNAIIPVVRLSSDPAYREAVSMVEAQTLGGVALRCSLDEAIDPDLDTHVENLLEGLQLEVAELDVVLDLASPTWEPESGLVALVKMAISGSDVFANSRSVTIVGSSFPDSMGAVTGPLEFWPRREWSLYRALLAAIDASTRRPGFGDYACGAACKIDPLSGVIGV</sequence>
<accession>A0ABV6SE53</accession>
<evidence type="ECO:0000313" key="1">
    <source>
        <dbReference type="EMBL" id="MFC0686348.1"/>
    </source>
</evidence>
<reference evidence="1 2" key="1">
    <citation type="submission" date="2024-09" db="EMBL/GenBank/DDBJ databases">
        <authorList>
            <person name="Sun Q."/>
            <person name="Mori K."/>
        </authorList>
    </citation>
    <scope>NUCLEOTIDE SEQUENCE [LARGE SCALE GENOMIC DNA]</scope>
    <source>
        <strain evidence="1 2">CICC 11035S</strain>
    </source>
</reference>
<dbReference type="EMBL" id="JBHLTM010000065">
    <property type="protein sequence ID" value="MFC0686348.1"/>
    <property type="molecule type" value="Genomic_DNA"/>
</dbReference>